<dbReference type="FunFam" id="3.40.1280.10:FF:000015">
    <property type="entry name" value="Putative tRNA/rRNA methyltransferase"/>
    <property type="match status" value="1"/>
</dbReference>
<dbReference type="PANTHER" id="PTHR46429:SF1">
    <property type="entry name" value="23S RRNA (GUANOSINE-2'-O-)-METHYLTRANSFERASE RLMB"/>
    <property type="match status" value="1"/>
</dbReference>
<dbReference type="CDD" id="cd18103">
    <property type="entry name" value="SpoU-like_RlmB"/>
    <property type="match status" value="1"/>
</dbReference>
<feature type="domain" description="RNA 2-O ribose methyltransferase substrate binding" evidence="4">
    <location>
        <begin position="90"/>
        <end position="166"/>
    </location>
</feature>
<feature type="region of interest" description="Disordered" evidence="3">
    <location>
        <begin position="1"/>
        <end position="85"/>
    </location>
</feature>
<dbReference type="Gene3D" id="3.30.1330.30">
    <property type="match status" value="1"/>
</dbReference>
<dbReference type="GO" id="GO:0005829">
    <property type="term" value="C:cytosol"/>
    <property type="evidence" value="ECO:0007669"/>
    <property type="project" value="TreeGrafter"/>
</dbReference>
<name>A0A6J7RR57_9ZZZZ</name>
<keyword evidence="2" id="KW-0808">Transferase</keyword>
<dbReference type="AlphaFoldDB" id="A0A6J7RR57"/>
<dbReference type="InterPro" id="IPR004441">
    <property type="entry name" value="rRNA_MeTrfase_TrmH"/>
</dbReference>
<dbReference type="Pfam" id="PF00588">
    <property type="entry name" value="SpoU_methylase"/>
    <property type="match status" value="1"/>
</dbReference>
<dbReference type="EMBL" id="CAFBND010000013">
    <property type="protein sequence ID" value="CAB4931851.1"/>
    <property type="molecule type" value="Genomic_DNA"/>
</dbReference>
<dbReference type="EMBL" id="CAFBPU010000016">
    <property type="protein sequence ID" value="CAB5031142.1"/>
    <property type="molecule type" value="Genomic_DNA"/>
</dbReference>
<dbReference type="InterPro" id="IPR013123">
    <property type="entry name" value="SpoU_subst-bd"/>
</dbReference>
<gene>
    <name evidence="5" type="ORF">UFOPK3268_01479</name>
    <name evidence="6" type="ORF">UFOPK3752_00480</name>
    <name evidence="7" type="ORF">UFOPK4150_00982</name>
</gene>
<evidence type="ECO:0000313" key="5">
    <source>
        <dbReference type="EMBL" id="CAB4852045.1"/>
    </source>
</evidence>
<evidence type="ECO:0000256" key="2">
    <source>
        <dbReference type="ARBA" id="ARBA00022679"/>
    </source>
</evidence>
<dbReference type="GO" id="GO:0006396">
    <property type="term" value="P:RNA processing"/>
    <property type="evidence" value="ECO:0007669"/>
    <property type="project" value="InterPro"/>
</dbReference>
<proteinExistence type="predicted"/>
<keyword evidence="1" id="KW-0489">Methyltransferase</keyword>
<protein>
    <submittedName>
        <fullName evidence="7">Unannotated protein</fullName>
    </submittedName>
</protein>
<evidence type="ECO:0000259" key="4">
    <source>
        <dbReference type="SMART" id="SM00967"/>
    </source>
</evidence>
<dbReference type="SUPFAM" id="SSF55315">
    <property type="entry name" value="L30e-like"/>
    <property type="match status" value="1"/>
</dbReference>
<dbReference type="InterPro" id="IPR029028">
    <property type="entry name" value="Alpha/beta_knot_MTases"/>
</dbReference>
<dbReference type="InterPro" id="IPR029026">
    <property type="entry name" value="tRNA_m1G_MTases_N"/>
</dbReference>
<dbReference type="SUPFAM" id="SSF75217">
    <property type="entry name" value="alpha/beta knot"/>
    <property type="match status" value="1"/>
</dbReference>
<dbReference type="NCBIfam" id="TIGR00186">
    <property type="entry name" value="rRNA_methyl_3"/>
    <property type="match status" value="1"/>
</dbReference>
<reference evidence="7" key="1">
    <citation type="submission" date="2020-05" db="EMBL/GenBank/DDBJ databases">
        <authorList>
            <person name="Chiriac C."/>
            <person name="Salcher M."/>
            <person name="Ghai R."/>
            <person name="Kavagutti S V."/>
        </authorList>
    </citation>
    <scope>NUCLEOTIDE SEQUENCE</scope>
</reference>
<feature type="compositionally biased region" description="Basic and acidic residues" evidence="3">
    <location>
        <begin position="54"/>
        <end position="66"/>
    </location>
</feature>
<evidence type="ECO:0000313" key="7">
    <source>
        <dbReference type="EMBL" id="CAB5031142.1"/>
    </source>
</evidence>
<dbReference type="InterPro" id="IPR029064">
    <property type="entry name" value="Ribosomal_eL30-like_sf"/>
</dbReference>
<dbReference type="SMART" id="SM00967">
    <property type="entry name" value="SpoU_sub_bind"/>
    <property type="match status" value="1"/>
</dbReference>
<evidence type="ECO:0000256" key="1">
    <source>
        <dbReference type="ARBA" id="ARBA00022603"/>
    </source>
</evidence>
<dbReference type="Pfam" id="PF08032">
    <property type="entry name" value="SpoU_sub_bind"/>
    <property type="match status" value="1"/>
</dbReference>
<dbReference type="GO" id="GO:0003723">
    <property type="term" value="F:RNA binding"/>
    <property type="evidence" value="ECO:0007669"/>
    <property type="project" value="InterPro"/>
</dbReference>
<dbReference type="GO" id="GO:0032259">
    <property type="term" value="P:methylation"/>
    <property type="evidence" value="ECO:0007669"/>
    <property type="project" value="UniProtKB-KW"/>
</dbReference>
<dbReference type="PANTHER" id="PTHR46429">
    <property type="entry name" value="23S RRNA (GUANOSINE-2'-O-)-METHYLTRANSFERASE RLMB"/>
    <property type="match status" value="1"/>
</dbReference>
<accession>A0A6J7RR57</accession>
<dbReference type="InterPro" id="IPR001537">
    <property type="entry name" value="SpoU_MeTrfase"/>
</dbReference>
<dbReference type="GO" id="GO:0008173">
    <property type="term" value="F:RNA methyltransferase activity"/>
    <property type="evidence" value="ECO:0007669"/>
    <property type="project" value="InterPro"/>
</dbReference>
<evidence type="ECO:0000256" key="3">
    <source>
        <dbReference type="SAM" id="MobiDB-lite"/>
    </source>
</evidence>
<dbReference type="Gene3D" id="3.40.1280.10">
    <property type="match status" value="1"/>
</dbReference>
<dbReference type="EMBL" id="CAFBIZ010000221">
    <property type="protein sequence ID" value="CAB4852045.1"/>
    <property type="molecule type" value="Genomic_DNA"/>
</dbReference>
<evidence type="ECO:0000313" key="6">
    <source>
        <dbReference type="EMBL" id="CAB4931851.1"/>
    </source>
</evidence>
<sequence length="334" mass="34501">MAGNSQRKGAMRKEGSKKGPTVGSGGQRRRGLEPKGPTPSAAERTKHPVARRARAVEKKAEIEVRKAAPKSGSAARGGTSVRTRKDGSELVIGRNAVVEALRARVPGTGLYVQQFLDADDRVKESVMLASEAGLPLLEATRAALDKLTDGAIHQGLALAVPPYEYADPDDLLAIAADFGEAALIVALDHITDPRNLGAVVRSAAAFGAHGILLPERRAAGMTASAWKTSAGAAARVPVARATNLTRALKGYADAGCMIVGLAAKGTPLDELDPDIARGPIVVVVGSEGEGLSRLVAQTCDITIGIPMTSDTESLNAGVAAGITLYALSRGRVAR</sequence>
<organism evidence="7">
    <name type="scientific">freshwater metagenome</name>
    <dbReference type="NCBI Taxonomy" id="449393"/>
    <lineage>
        <taxon>unclassified sequences</taxon>
        <taxon>metagenomes</taxon>
        <taxon>ecological metagenomes</taxon>
    </lineage>
</organism>